<dbReference type="CDD" id="cd05018">
    <property type="entry name" value="CoxG"/>
    <property type="match status" value="1"/>
</dbReference>
<dbReference type="GO" id="GO:0005506">
    <property type="term" value="F:iron ion binding"/>
    <property type="evidence" value="ECO:0007669"/>
    <property type="project" value="InterPro"/>
</dbReference>
<dbReference type="Gene3D" id="3.30.390.50">
    <property type="entry name" value="CO dehydrogenase flavoprotein, C-terminal domain"/>
    <property type="match status" value="1"/>
</dbReference>
<dbReference type="Gene3D" id="3.90.1170.50">
    <property type="entry name" value="Aldehyde oxidase/xanthine dehydrogenase, a/b hammerhead"/>
    <property type="match status" value="1"/>
</dbReference>
<dbReference type="Gene3D" id="3.30.465.10">
    <property type="match status" value="1"/>
</dbReference>
<evidence type="ECO:0000313" key="5">
    <source>
        <dbReference type="EMBL" id="GLC62662.1"/>
    </source>
</evidence>
<dbReference type="EMBL" id="BRXU01000068">
    <property type="protein sequence ID" value="GLC62692.1"/>
    <property type="molecule type" value="Genomic_DNA"/>
</dbReference>
<dbReference type="GO" id="GO:0071949">
    <property type="term" value="F:FAD binding"/>
    <property type="evidence" value="ECO:0007669"/>
    <property type="project" value="InterPro"/>
</dbReference>
<keyword evidence="2" id="KW-0560">Oxidoreductase</keyword>
<reference evidence="5 7" key="2">
    <citation type="journal article" date="2023" name="Commun. Biol.">
        <title>Reorganization of the ancestral sex-determining regions during the evolution of trioecy in Pleodorina starrii.</title>
        <authorList>
            <person name="Takahashi K."/>
            <person name="Suzuki S."/>
            <person name="Kawai-Toyooka H."/>
            <person name="Yamamoto K."/>
            <person name="Hamaji T."/>
            <person name="Ootsuki R."/>
            <person name="Yamaguchi H."/>
            <person name="Kawachi M."/>
            <person name="Higashiyama T."/>
            <person name="Nozaki H."/>
        </authorList>
    </citation>
    <scope>NUCLEOTIDE SEQUENCE [LARGE SCALE GENOMIC DNA]</scope>
    <source>
        <strain evidence="5 7">NIES-4479</strain>
    </source>
</reference>
<dbReference type="InterPro" id="IPR016208">
    <property type="entry name" value="Ald_Oxase/xanthine_DH-like"/>
</dbReference>
<dbReference type="SUPFAM" id="SSF55961">
    <property type="entry name" value="Bet v1-like"/>
    <property type="match status" value="1"/>
</dbReference>
<dbReference type="Pfam" id="PF00941">
    <property type="entry name" value="FAD_binding_5"/>
    <property type="match status" value="1"/>
</dbReference>
<dbReference type="Gene3D" id="3.30.365.10">
    <property type="entry name" value="Aldehyde oxidase/xanthine dehydrogenase, molybdopterin binding domain"/>
    <property type="match status" value="4"/>
</dbReference>
<comment type="caution">
    <text evidence="5">The sequence shown here is derived from an EMBL/GenBank/DDBJ whole genome shotgun (WGS) entry which is preliminary data.</text>
</comment>
<evidence type="ECO:0000313" key="7">
    <source>
        <dbReference type="Proteomes" id="UP001165080"/>
    </source>
</evidence>
<dbReference type="InterPro" id="IPR037165">
    <property type="entry name" value="AldOxase/xan_DH_Mopterin-bd_sf"/>
</dbReference>
<reference evidence="5" key="1">
    <citation type="submission" date="2022-08" db="EMBL/GenBank/DDBJ databases">
        <authorList>
            <person name="Takahashi K."/>
            <person name="Suzuki S."/>
            <person name="Kawachi M."/>
            <person name="Higashiyama T."/>
            <person name="Nozaki H."/>
        </authorList>
    </citation>
    <scope>NUCLEOTIDE SEQUENCE</scope>
    <source>
        <strain evidence="5">NIES-4479</strain>
    </source>
</reference>
<dbReference type="InterPro" id="IPR000674">
    <property type="entry name" value="Ald_Oxase/Xan_DH_a/b"/>
</dbReference>
<evidence type="ECO:0000313" key="6">
    <source>
        <dbReference type="EMBL" id="GLC62692.1"/>
    </source>
</evidence>
<name>A0A9W6C373_9CHLO</name>
<dbReference type="InterPro" id="IPR023393">
    <property type="entry name" value="START-like_dom_sf"/>
</dbReference>
<dbReference type="PROSITE" id="PS51387">
    <property type="entry name" value="FAD_PCMH"/>
    <property type="match status" value="1"/>
</dbReference>
<dbReference type="SUPFAM" id="SSF54665">
    <property type="entry name" value="CO dehydrogenase molybdoprotein N-domain-like"/>
    <property type="match status" value="1"/>
</dbReference>
<dbReference type="Gene3D" id="3.30.530.20">
    <property type="match status" value="1"/>
</dbReference>
<gene>
    <name evidence="5" type="primary">PLESTB003799</name>
    <name evidence="6" type="synonym">PLESTB003831</name>
    <name evidence="5" type="ORF">PLESTB_001925200</name>
    <name evidence="6" type="ORF">PLESTB_001928400</name>
</gene>
<dbReference type="InterPro" id="IPR010419">
    <property type="entry name" value="CO_DH_gsu"/>
</dbReference>
<dbReference type="Pfam" id="PF20256">
    <property type="entry name" value="MoCoBD_2"/>
    <property type="match status" value="1"/>
</dbReference>
<dbReference type="InterPro" id="IPR016169">
    <property type="entry name" value="FAD-bd_PCMH_sub2"/>
</dbReference>
<evidence type="ECO:0000259" key="4">
    <source>
        <dbReference type="PROSITE" id="PS51387"/>
    </source>
</evidence>
<evidence type="ECO:0000256" key="1">
    <source>
        <dbReference type="ARBA" id="ARBA00022505"/>
    </source>
</evidence>
<dbReference type="PANTHER" id="PTHR11908">
    <property type="entry name" value="XANTHINE DEHYDROGENASE"/>
    <property type="match status" value="1"/>
</dbReference>
<dbReference type="SUPFAM" id="SSF55447">
    <property type="entry name" value="CO dehydrogenase flavoprotein C-terminal domain-like"/>
    <property type="match status" value="1"/>
</dbReference>
<keyword evidence="7" id="KW-1185">Reference proteome</keyword>
<dbReference type="AlphaFoldDB" id="A0A9W6C373"/>
<protein>
    <recommendedName>
        <fullName evidence="4">FAD-binding PCMH-type domain-containing protein</fullName>
    </recommendedName>
</protein>
<proteinExistence type="predicted"/>
<dbReference type="InterPro" id="IPR036318">
    <property type="entry name" value="FAD-bd_PCMH-like_sf"/>
</dbReference>
<dbReference type="SMART" id="SM01092">
    <property type="entry name" value="CO_deh_flav_C"/>
    <property type="match status" value="1"/>
</dbReference>
<dbReference type="Proteomes" id="UP001165080">
    <property type="component" value="Unassembled WGS sequence"/>
</dbReference>
<dbReference type="EMBL" id="BRXU01000068">
    <property type="protein sequence ID" value="GLC62662.1"/>
    <property type="molecule type" value="Genomic_DNA"/>
</dbReference>
<sequence length="1207" mass="128463">MRQLGTLVGQSVARVEDATLLTGNGRYLDDLPQRKDTRHIAFLRADQAHAKIISIDTKDARALPGVVAVLTGDDVAALTRSMTVGVKADVEAWPMARDRVRYVGEPVAMVVAIDRYVAEDAVDLIRVEYETMPAVVDPMEALAPGAEVLHPSLGGNLISERSFRYGDPDVAFAEAAHRVSISVTYPRNSCTPMECYGVVAEYLPSEDIFDITANFQGPFSIHTVIARSLGVPGNRLRLRTPPDSGGSFGVKQGVFPYVILAGVAAKVAGYPVKWIEDRLEHLSASVSATNRVTTLSAAVDGTGRIQALEWDQVEDCGAHLRAPEPATLYRMHGNMTGAYAIRNVSIRNRVVLTNKTPTGLNRGFGGPQVYFALERLVHKIALELGIDPLELIRRNLVPTGDFPYRTATGALMDSGDYSKALYTAAHAGKLDKLLALRDAARAEGRLYGVGYCVAVEPSVSNMGYITTVLTPDQRAKAGPKNGAQAVGTITVDPMGTVTVKTASVPQGQGHRTVLAQVVGDILGLPMGDIRAIVDVDTSRDPWSIAAGNYSSRFAAAVAGAVSLAAQQLRGKLAKMAAQQLGCGPEAITFAGGKVFDRENPAAAIPFGRLAGTSHWAPGTLPEGIGQAISETVFWSPPELTAPNEKDEVNSSLCHGFIFDFCGVEIDRLTGQVRIDRYVSMHDCGRILHPGMVDGQIRGAFLQAVGAALYEEFVYAEDGSFESGTLADYLIPTVMETPDIQILHFETPSPFTPLGAKGVAEGNCMSTPVCIANAVADALSCENITLPITPSKVLAMIGGEERPPSKPIAKPVKAKAKPGERALTGEGEADVSSPREAVWHMLLEAETLAAIIPGAHGVQKLSPDHFTATVTLGVGPVKDKYEADVRLSDIDHLNSVTLTGAVTGRLGSGGGTGVIRLSDLPGGGTRLHYSYVATVGGKVASSRQEILDALAEHGSDASVIAGGQTLVPMLNMRLAKPKVLIDAARLPDLARIEEEKGELRIGCAVRQAQLEQLPNLVSKQPLLARAIPFIGHVQTRARGTVCGSIAHADPSAELPLCLIALQGKVHLRTRRKARTVRAEDFFLGMMSTAREPDELIEAVSYPTAAPGTGFAFQEIGRRHGDFAIVAVAAVASDDGVSLTVGGVDDVARRFDLGAGRDDGLDDALNDIAWSLNARDDLHASAAYRREITRRLGRHVIHQAKAEAARCQS</sequence>
<dbReference type="InterPro" id="IPR002346">
    <property type="entry name" value="Mopterin_DH_FAD-bd"/>
</dbReference>
<dbReference type="SUPFAM" id="SSF56176">
    <property type="entry name" value="FAD-binding/transporter-associated domain-like"/>
    <property type="match status" value="1"/>
</dbReference>
<dbReference type="InterPro" id="IPR016166">
    <property type="entry name" value="FAD-bd_PCMH"/>
</dbReference>
<feature type="domain" description="FAD-binding PCMH-type" evidence="4">
    <location>
        <begin position="926"/>
        <end position="1105"/>
    </location>
</feature>
<dbReference type="InterPro" id="IPR008274">
    <property type="entry name" value="AldOxase/xan_DH_MoCoBD1"/>
</dbReference>
<dbReference type="InterPro" id="IPR046867">
    <property type="entry name" value="AldOxase/xan_DH_MoCoBD2"/>
</dbReference>
<dbReference type="SUPFAM" id="SSF56003">
    <property type="entry name" value="Molybdenum cofactor-binding domain"/>
    <property type="match status" value="1"/>
</dbReference>
<dbReference type="Pfam" id="PF01315">
    <property type="entry name" value="Ald_Xan_dh_C"/>
    <property type="match status" value="1"/>
</dbReference>
<dbReference type="InterPro" id="IPR036856">
    <property type="entry name" value="Ald_Oxase/Xan_DH_a/b_sf"/>
</dbReference>
<dbReference type="Pfam" id="PF02738">
    <property type="entry name" value="MoCoBD_1"/>
    <property type="match status" value="1"/>
</dbReference>
<accession>A0A9W6C373</accession>
<keyword evidence="1" id="KW-0500">Molybdenum</keyword>
<dbReference type="PANTHER" id="PTHR11908:SF132">
    <property type="entry name" value="ALDEHYDE OXIDASE 1-RELATED"/>
    <property type="match status" value="1"/>
</dbReference>
<dbReference type="InterPro" id="IPR036683">
    <property type="entry name" value="CO_DH_flav_C_dom_sf"/>
</dbReference>
<evidence type="ECO:0000256" key="3">
    <source>
        <dbReference type="SAM" id="MobiDB-lite"/>
    </source>
</evidence>
<dbReference type="SMART" id="SM01008">
    <property type="entry name" value="Ald_Xan_dh_C"/>
    <property type="match status" value="1"/>
</dbReference>
<dbReference type="InterPro" id="IPR005107">
    <property type="entry name" value="CO_DH_flav_C"/>
</dbReference>
<organism evidence="5 7">
    <name type="scientific">Pleodorina starrii</name>
    <dbReference type="NCBI Taxonomy" id="330485"/>
    <lineage>
        <taxon>Eukaryota</taxon>
        <taxon>Viridiplantae</taxon>
        <taxon>Chlorophyta</taxon>
        <taxon>core chlorophytes</taxon>
        <taxon>Chlorophyceae</taxon>
        <taxon>CS clade</taxon>
        <taxon>Chlamydomonadales</taxon>
        <taxon>Volvocaceae</taxon>
        <taxon>Pleodorina</taxon>
    </lineage>
</organism>
<feature type="region of interest" description="Disordered" evidence="3">
    <location>
        <begin position="799"/>
        <end position="829"/>
    </location>
</feature>
<evidence type="ECO:0000256" key="2">
    <source>
        <dbReference type="ARBA" id="ARBA00023002"/>
    </source>
</evidence>
<dbReference type="GO" id="GO:0016491">
    <property type="term" value="F:oxidoreductase activity"/>
    <property type="evidence" value="ECO:0007669"/>
    <property type="project" value="UniProtKB-KW"/>
</dbReference>